<dbReference type="STRING" id="157652.A0A371G359"/>
<dbReference type="Pfam" id="PF01764">
    <property type="entry name" value="Lipase_3"/>
    <property type="match status" value="1"/>
</dbReference>
<reference evidence="4" key="1">
    <citation type="submission" date="2018-05" db="EMBL/GenBank/DDBJ databases">
        <title>Draft genome of Mucuna pruriens seed.</title>
        <authorList>
            <person name="Nnadi N.E."/>
            <person name="Vos R."/>
            <person name="Hasami M.H."/>
            <person name="Devisetty U.K."/>
            <person name="Aguiy J.C."/>
        </authorList>
    </citation>
    <scope>NUCLEOTIDE SEQUENCE [LARGE SCALE GENOMIC DNA]</scope>
    <source>
        <strain evidence="4">JCA_2017</strain>
    </source>
</reference>
<feature type="compositionally biased region" description="Polar residues" evidence="2">
    <location>
        <begin position="516"/>
        <end position="529"/>
    </location>
</feature>
<dbReference type="PANTHER" id="PTHR47759">
    <property type="entry name" value="OS04G0509100 PROTEIN"/>
    <property type="match status" value="1"/>
</dbReference>
<dbReference type="CDD" id="cd00030">
    <property type="entry name" value="C2"/>
    <property type="match status" value="1"/>
</dbReference>
<dbReference type="InterPro" id="IPR000008">
    <property type="entry name" value="C2_dom"/>
</dbReference>
<dbReference type="SMART" id="SM00239">
    <property type="entry name" value="C2"/>
    <property type="match status" value="1"/>
</dbReference>
<proteinExistence type="predicted"/>
<feature type="domain" description="C2" evidence="3">
    <location>
        <begin position="107"/>
        <end position="223"/>
    </location>
</feature>
<dbReference type="InterPro" id="IPR002921">
    <property type="entry name" value="Fungal_lipase-type"/>
</dbReference>
<dbReference type="InterPro" id="IPR029058">
    <property type="entry name" value="AB_hydrolase_fold"/>
</dbReference>
<dbReference type="GO" id="GO:0006629">
    <property type="term" value="P:lipid metabolic process"/>
    <property type="evidence" value="ECO:0007669"/>
    <property type="project" value="InterPro"/>
</dbReference>
<organism evidence="4 5">
    <name type="scientific">Mucuna pruriens</name>
    <name type="common">Velvet bean</name>
    <name type="synonym">Dolichos pruriens</name>
    <dbReference type="NCBI Taxonomy" id="157652"/>
    <lineage>
        <taxon>Eukaryota</taxon>
        <taxon>Viridiplantae</taxon>
        <taxon>Streptophyta</taxon>
        <taxon>Embryophyta</taxon>
        <taxon>Tracheophyta</taxon>
        <taxon>Spermatophyta</taxon>
        <taxon>Magnoliopsida</taxon>
        <taxon>eudicotyledons</taxon>
        <taxon>Gunneridae</taxon>
        <taxon>Pentapetalae</taxon>
        <taxon>rosids</taxon>
        <taxon>fabids</taxon>
        <taxon>Fabales</taxon>
        <taxon>Fabaceae</taxon>
        <taxon>Papilionoideae</taxon>
        <taxon>50 kb inversion clade</taxon>
        <taxon>NPAAA clade</taxon>
        <taxon>indigoferoid/millettioid clade</taxon>
        <taxon>Phaseoleae</taxon>
        <taxon>Mucuna</taxon>
    </lineage>
</organism>
<dbReference type="Gene3D" id="3.40.50.1820">
    <property type="entry name" value="alpha/beta hydrolase"/>
    <property type="match status" value="1"/>
</dbReference>
<dbReference type="InterPro" id="IPR035892">
    <property type="entry name" value="C2_domain_sf"/>
</dbReference>
<accession>A0A371G359</accession>
<protein>
    <submittedName>
        <fullName evidence="4">FaeA</fullName>
    </submittedName>
</protein>
<dbReference type="Gene3D" id="2.60.40.150">
    <property type="entry name" value="C2 domain"/>
    <property type="match status" value="1"/>
</dbReference>
<feature type="region of interest" description="Disordered" evidence="2">
    <location>
        <begin position="340"/>
        <end position="373"/>
    </location>
</feature>
<dbReference type="AlphaFoldDB" id="A0A371G359"/>
<feature type="compositionally biased region" description="Basic and acidic residues" evidence="2">
    <location>
        <begin position="350"/>
        <end position="366"/>
    </location>
</feature>
<dbReference type="EMBL" id="QJKJ01006894">
    <property type="protein sequence ID" value="RDX84994.1"/>
    <property type="molecule type" value="Genomic_DNA"/>
</dbReference>
<dbReference type="PANTHER" id="PTHR47759:SF2">
    <property type="entry name" value="TRIGLYCERIDE LIPASE"/>
    <property type="match status" value="1"/>
</dbReference>
<dbReference type="CDD" id="cd00519">
    <property type="entry name" value="Lipase_3"/>
    <property type="match status" value="1"/>
</dbReference>
<dbReference type="Proteomes" id="UP000257109">
    <property type="component" value="Unassembled WGS sequence"/>
</dbReference>
<evidence type="ECO:0000259" key="3">
    <source>
        <dbReference type="PROSITE" id="PS50004"/>
    </source>
</evidence>
<feature type="compositionally biased region" description="Basic and acidic residues" evidence="2">
    <location>
        <begin position="494"/>
        <end position="510"/>
    </location>
</feature>
<gene>
    <name evidence="4" type="primary">faeA</name>
    <name evidence="4" type="ORF">CR513_33864</name>
</gene>
<evidence type="ECO:0000256" key="1">
    <source>
        <dbReference type="ARBA" id="ARBA00022801"/>
    </source>
</evidence>
<evidence type="ECO:0000256" key="2">
    <source>
        <dbReference type="SAM" id="MobiDB-lite"/>
    </source>
</evidence>
<evidence type="ECO:0000313" key="5">
    <source>
        <dbReference type="Proteomes" id="UP000257109"/>
    </source>
</evidence>
<dbReference type="OrthoDB" id="438440at2759"/>
<keyword evidence="1" id="KW-0378">Hydrolase</keyword>
<name>A0A371G359_MUCPR</name>
<evidence type="ECO:0000313" key="4">
    <source>
        <dbReference type="EMBL" id="RDX84994.1"/>
    </source>
</evidence>
<dbReference type="SUPFAM" id="SSF53474">
    <property type="entry name" value="alpha/beta-Hydrolases"/>
    <property type="match status" value="1"/>
</dbReference>
<feature type="non-terminal residue" evidence="4">
    <location>
        <position position="1"/>
    </location>
</feature>
<feature type="compositionally biased region" description="Polar residues" evidence="2">
    <location>
        <begin position="340"/>
        <end position="349"/>
    </location>
</feature>
<dbReference type="SUPFAM" id="SSF49562">
    <property type="entry name" value="C2 domain (Calcium/lipid-binding domain, CaLB)"/>
    <property type="match status" value="1"/>
</dbReference>
<sequence length="854" mass="95903">MASLQFRYVLSPPSLPIPRSAGPRFFRTFPSRFPGKLRVFSLARRRQVVSISCSSKTGSQLERVTVPEDDDRPPFDINLAVILAGFAFEAYSTPPENMGKREVDAAGCKTVYLSEEFVHEIYDGQLFIKLKKGFNFPAMDPWGTSDPYVVIQMDSQTAKSNIKWGKKEPTWNEEFTFNIKQPPSQLLQVAAWDANLVTPHKRMGNAGVDLEWLCDGDVHEILVELEGMGGGGKVQLEVKYKTYEEIDEEKRWWKIPFVLDFLKIKGFDSAFRKVIGSDTVQARQFVEYAFGRLKSFNNSYLLKGQMSDINNDKYDTEGTGELNESASMFNMPFNIAGSSEASNEACSEQRNSKEFQKHDSDTENGHASELSTEVSEEELSNQIFWRNFANVINSNIVQKLGLSVPEKFKWDGLEFLNKIGSQSQNIAESIYVQSGLAMPGGTDDTNGKTSGQPAIAAIQSSLPEVRKATQNLMRQTESILGGLMLLTATISKIKDEGHSSEERKTKEDSTKGVNDIQYSTSQKFPSSQDELVLDDKRTEEMKALFSTAESAVEAWAMLATSLGQPSFIKSEFEKICFLDNASTDTQVAIWRDPVRRRLVVAFRGTEQSQWKDLRTDLMLVPAGLNPERIGGDFKQEVQVHSGFLSAYDSVRTRIISLIRLAIGYVDDHSETPHKWHVYVTGHSLGGALATLLALELSSNQLVKRGAISITMYNFGSPRVGNRRFAEIYNERVKDSWRVVNHRDIIPTIPRLMGYCHVERPVFLAAGVLTNALENKDILGDGYEGDVLGESTPDFIVSEFLKGEKELIEKLLQTEINIFRSIRDGSALMQHMEDFYYITLLENVRSNYQAVPSAV</sequence>
<keyword evidence="5" id="KW-1185">Reference proteome</keyword>
<dbReference type="GO" id="GO:0016787">
    <property type="term" value="F:hydrolase activity"/>
    <property type="evidence" value="ECO:0007669"/>
    <property type="project" value="UniProtKB-KW"/>
</dbReference>
<comment type="caution">
    <text evidence="4">The sequence shown here is derived from an EMBL/GenBank/DDBJ whole genome shotgun (WGS) entry which is preliminary data.</text>
</comment>
<dbReference type="Pfam" id="PF00168">
    <property type="entry name" value="C2"/>
    <property type="match status" value="1"/>
</dbReference>
<feature type="region of interest" description="Disordered" evidence="2">
    <location>
        <begin position="494"/>
        <end position="530"/>
    </location>
</feature>
<dbReference type="PROSITE" id="PS50004">
    <property type="entry name" value="C2"/>
    <property type="match status" value="1"/>
</dbReference>